<dbReference type="CDD" id="cd18186">
    <property type="entry name" value="BTB_POZ_ZBTB_KLHL-like"/>
    <property type="match status" value="1"/>
</dbReference>
<keyword evidence="4" id="KW-0862">Zinc</keyword>
<protein>
    <recommendedName>
        <fullName evidence="11">BTB domain-containing protein</fullName>
    </recommendedName>
</protein>
<sequence length="757" mass="85839">MCHSKAPIVRVDQPRVGLGVRPGVGGMPGMPGMSGMSGQEEHYLTLTRLDGLARDLGLCFMTDFQSPIHTDLTLWIAGRAIPCHKLMLVGCSRLFRRLLDPSDPEPAHVSLGDPDRASAQALQDLIPQLYLRLSGLLPSNHGGTPEHEAWSHLLELEPFCWRPEAAPDRPDLKVEIDPPIDVKPSVNRLRKRPLAQNVLPSNTTEGKCAKLVDIKSESWPAITSADKIYEASQESIEDVSTDTEGEGHTYPKQWNNSNSPWVPFLDSLTQGQGSIANVKPYKEGFTVESRQKNKRRYTMKKNAPFRAIVGVKQPNLKIGHVCHGLPLAWSDPNASLISLQFDRFVRTAKLLFGFSDQDLLFNTKLLHRQGRSSEKVASIKDHIRRGMLTKFSKYKPEQLQELLNGPELMKIQAQSQPRPLISFSDQASFQIDIVSDLCIADLQGVIMLVWDEDQKCLRSRDFVMIQDPTKLGEQGDYFLSILFDTWCTSSESLPETSILESCFERVAKMSFLPKVVHSLLSEKLPQKQCPECGQVFPHLTPAQQAKYKLHKDRHEVENFQCDCDEVFGDDTKKKRHILIKHSNGLYVQCSQCVFIGVLSELSAHEIEYHRSFICDICGKVLPTKSSASSHYRDLHKPYQCETCYKEFIGYRYFNVHSRSHMDPWTCQHCSSVFKAKSMLDKHLLRMHTNDNEKPFQCNLCGKGFIYQRALDAHSMNAHIKSRPWACRYGCGSSYNDTSNRNHHERKKHGKTWEGSNP</sequence>
<dbReference type="STRING" id="6832.A0A553NNT9"/>
<dbReference type="Gene3D" id="3.30.160.60">
    <property type="entry name" value="Classic Zinc Finger"/>
    <property type="match status" value="2"/>
</dbReference>
<name>A0A553NNT9_TIGCA</name>
<dbReference type="InterPro" id="IPR036236">
    <property type="entry name" value="Znf_C2H2_sf"/>
</dbReference>
<feature type="domain" description="BTB" evidence="7">
    <location>
        <begin position="70"/>
        <end position="130"/>
    </location>
</feature>
<dbReference type="Pfam" id="PF00651">
    <property type="entry name" value="BTB"/>
    <property type="match status" value="1"/>
</dbReference>
<keyword evidence="3 5" id="KW-0863">Zinc-finger</keyword>
<dbReference type="GO" id="GO:0008270">
    <property type="term" value="F:zinc ion binding"/>
    <property type="evidence" value="ECO:0007669"/>
    <property type="project" value="UniProtKB-KW"/>
</dbReference>
<dbReference type="PANTHER" id="PTHR24379">
    <property type="entry name" value="KRAB AND ZINC FINGER DOMAIN-CONTAINING"/>
    <property type="match status" value="1"/>
</dbReference>
<dbReference type="SUPFAM" id="SSF57667">
    <property type="entry name" value="beta-beta-alpha zinc fingers"/>
    <property type="match status" value="3"/>
</dbReference>
<evidence type="ECO:0000256" key="2">
    <source>
        <dbReference type="ARBA" id="ARBA00022737"/>
    </source>
</evidence>
<dbReference type="SUPFAM" id="SSF54695">
    <property type="entry name" value="POZ domain"/>
    <property type="match status" value="1"/>
</dbReference>
<evidence type="ECO:0000313" key="10">
    <source>
        <dbReference type="Proteomes" id="UP000318571"/>
    </source>
</evidence>
<dbReference type="PROSITE" id="PS50097">
    <property type="entry name" value="BTB"/>
    <property type="match status" value="1"/>
</dbReference>
<evidence type="ECO:0000256" key="3">
    <source>
        <dbReference type="ARBA" id="ARBA00022771"/>
    </source>
</evidence>
<accession>A0A553NNT9</accession>
<gene>
    <name evidence="9" type="ORF">TCAL_05878</name>
</gene>
<dbReference type="InterPro" id="IPR011333">
    <property type="entry name" value="SKP1/BTB/POZ_sf"/>
</dbReference>
<evidence type="ECO:0000259" key="7">
    <source>
        <dbReference type="PROSITE" id="PS50097"/>
    </source>
</evidence>
<feature type="domain" description="C2H2-type" evidence="8">
    <location>
        <begin position="695"/>
        <end position="723"/>
    </location>
</feature>
<reference evidence="9 10" key="1">
    <citation type="journal article" date="2018" name="Nat. Ecol. Evol.">
        <title>Genomic signatures of mitonuclear coevolution across populations of Tigriopus californicus.</title>
        <authorList>
            <person name="Barreto F.S."/>
            <person name="Watson E.T."/>
            <person name="Lima T.G."/>
            <person name="Willett C.S."/>
            <person name="Edmands S."/>
            <person name="Li W."/>
            <person name="Burton R.S."/>
        </authorList>
    </citation>
    <scope>NUCLEOTIDE SEQUENCE [LARGE SCALE GENOMIC DNA]</scope>
    <source>
        <strain evidence="9 10">San Diego</strain>
    </source>
</reference>
<feature type="domain" description="C2H2-type" evidence="8">
    <location>
        <begin position="612"/>
        <end position="635"/>
    </location>
</feature>
<evidence type="ECO:0000256" key="1">
    <source>
        <dbReference type="ARBA" id="ARBA00022723"/>
    </source>
</evidence>
<dbReference type="EMBL" id="VCGU01000011">
    <property type="protein sequence ID" value="TRY67111.1"/>
    <property type="molecule type" value="Genomic_DNA"/>
</dbReference>
<keyword evidence="10" id="KW-1185">Reference proteome</keyword>
<proteinExistence type="predicted"/>
<dbReference type="Proteomes" id="UP000318571">
    <property type="component" value="Chromosome 4"/>
</dbReference>
<dbReference type="PROSITE" id="PS50157">
    <property type="entry name" value="ZINC_FINGER_C2H2_2"/>
    <property type="match status" value="4"/>
</dbReference>
<dbReference type="InterPro" id="IPR013087">
    <property type="entry name" value="Znf_C2H2_type"/>
</dbReference>
<feature type="compositionally biased region" description="Basic residues" evidence="6">
    <location>
        <begin position="740"/>
        <end position="749"/>
    </location>
</feature>
<evidence type="ECO:0000256" key="6">
    <source>
        <dbReference type="SAM" id="MobiDB-lite"/>
    </source>
</evidence>
<feature type="domain" description="C2H2-type" evidence="8">
    <location>
        <begin position="638"/>
        <end position="665"/>
    </location>
</feature>
<evidence type="ECO:0000256" key="4">
    <source>
        <dbReference type="ARBA" id="ARBA00022833"/>
    </source>
</evidence>
<keyword evidence="1" id="KW-0479">Metal-binding</keyword>
<organism evidence="9 10">
    <name type="scientific">Tigriopus californicus</name>
    <name type="common">Marine copepod</name>
    <dbReference type="NCBI Taxonomy" id="6832"/>
    <lineage>
        <taxon>Eukaryota</taxon>
        <taxon>Metazoa</taxon>
        <taxon>Ecdysozoa</taxon>
        <taxon>Arthropoda</taxon>
        <taxon>Crustacea</taxon>
        <taxon>Multicrustacea</taxon>
        <taxon>Hexanauplia</taxon>
        <taxon>Copepoda</taxon>
        <taxon>Harpacticoida</taxon>
        <taxon>Harpacticidae</taxon>
        <taxon>Tigriopus</taxon>
    </lineage>
</organism>
<evidence type="ECO:0008006" key="11">
    <source>
        <dbReference type="Google" id="ProtNLM"/>
    </source>
</evidence>
<dbReference type="PANTHER" id="PTHR24379:SF121">
    <property type="entry name" value="C2H2-TYPE DOMAIN-CONTAINING PROTEIN"/>
    <property type="match status" value="1"/>
</dbReference>
<evidence type="ECO:0000259" key="8">
    <source>
        <dbReference type="PROSITE" id="PS50157"/>
    </source>
</evidence>
<dbReference type="InterPro" id="IPR000210">
    <property type="entry name" value="BTB/POZ_dom"/>
</dbReference>
<dbReference type="PROSITE" id="PS00028">
    <property type="entry name" value="ZINC_FINGER_C2H2_1"/>
    <property type="match status" value="4"/>
</dbReference>
<feature type="region of interest" description="Disordered" evidence="6">
    <location>
        <begin position="738"/>
        <end position="757"/>
    </location>
</feature>
<evidence type="ECO:0000256" key="5">
    <source>
        <dbReference type="PROSITE-ProRule" id="PRU00042"/>
    </source>
</evidence>
<dbReference type="AlphaFoldDB" id="A0A553NNT9"/>
<evidence type="ECO:0000313" key="9">
    <source>
        <dbReference type="EMBL" id="TRY67111.1"/>
    </source>
</evidence>
<dbReference type="SMART" id="SM00355">
    <property type="entry name" value="ZnF_C2H2"/>
    <property type="match status" value="8"/>
</dbReference>
<feature type="domain" description="C2H2-type" evidence="8">
    <location>
        <begin position="664"/>
        <end position="692"/>
    </location>
</feature>
<comment type="caution">
    <text evidence="9">The sequence shown here is derived from an EMBL/GenBank/DDBJ whole genome shotgun (WGS) entry which is preliminary data.</text>
</comment>
<keyword evidence="2" id="KW-0677">Repeat</keyword>